<reference evidence="2 3" key="1">
    <citation type="submission" date="2011-02" db="EMBL/GenBank/DDBJ databases">
        <title>The Genome Sequence of Sphaeroforma arctica JP610.</title>
        <authorList>
            <consortium name="The Broad Institute Genome Sequencing Platform"/>
            <person name="Russ C."/>
            <person name="Cuomo C."/>
            <person name="Young S.K."/>
            <person name="Zeng Q."/>
            <person name="Gargeya S."/>
            <person name="Alvarado L."/>
            <person name="Berlin A."/>
            <person name="Chapman S.B."/>
            <person name="Chen Z."/>
            <person name="Freedman E."/>
            <person name="Gellesch M."/>
            <person name="Goldberg J."/>
            <person name="Griggs A."/>
            <person name="Gujja S."/>
            <person name="Heilman E."/>
            <person name="Heiman D."/>
            <person name="Howarth C."/>
            <person name="Mehta T."/>
            <person name="Neiman D."/>
            <person name="Pearson M."/>
            <person name="Roberts A."/>
            <person name="Saif S."/>
            <person name="Shea T."/>
            <person name="Shenoy N."/>
            <person name="Sisk P."/>
            <person name="Stolte C."/>
            <person name="Sykes S."/>
            <person name="White J."/>
            <person name="Yandava C."/>
            <person name="Burger G."/>
            <person name="Gray M.W."/>
            <person name="Holland P.W.H."/>
            <person name="King N."/>
            <person name="Lang F.B.F."/>
            <person name="Roger A.J."/>
            <person name="Ruiz-Trillo I."/>
            <person name="Haas B."/>
            <person name="Nusbaum C."/>
            <person name="Birren B."/>
        </authorList>
    </citation>
    <scope>NUCLEOTIDE SEQUENCE [LARGE SCALE GENOMIC DNA]</scope>
    <source>
        <strain evidence="2 3">JP610</strain>
    </source>
</reference>
<keyword evidence="3" id="KW-1185">Reference proteome</keyword>
<dbReference type="Pfam" id="PF10698">
    <property type="entry name" value="DUF2505"/>
    <property type="match status" value="1"/>
</dbReference>
<name>A0A0L0GBE9_9EUKA</name>
<sequence>MHIEATVDLPISASLFWTIRNREDYLAIECKYLKNASKVCTSEDRDTDGRVTAQHLATKPDLSIVPPFLLKMLPGDDGLVFYDDLEFCFDDETTPYAFIARTTPSVFNEKAKIKGYVRVIPSADGLSCTQSVSMDAKVSQWGVGGIVETLVAKGIQDAYHIMPDMVREWQKTQAQIETETPETSPQPAAKRAKSEVRMRIPKPATLTERRKATSIVLDDIGLHYSTDLLHFAKPVLDAVPSSRPVSPSPSNTLVEGDELKDTHFPRHKNIPSDFLSSSTIMSERNVVPSMHKLDDAEQGYLGNYSFIFQSTTLVPVNDMTDGDNSAVRSTEVQRVHSGRSTITGPLIVICRIYILYYLFSIGQMLGIGN</sequence>
<dbReference type="RefSeq" id="XP_014160123.1">
    <property type="nucleotide sequence ID" value="XM_014304648.1"/>
</dbReference>
<organism evidence="2 3">
    <name type="scientific">Sphaeroforma arctica JP610</name>
    <dbReference type="NCBI Taxonomy" id="667725"/>
    <lineage>
        <taxon>Eukaryota</taxon>
        <taxon>Ichthyosporea</taxon>
        <taxon>Ichthyophonida</taxon>
        <taxon>Sphaeroforma</taxon>
    </lineage>
</organism>
<dbReference type="AlphaFoldDB" id="A0A0L0GBE9"/>
<dbReference type="Proteomes" id="UP000054560">
    <property type="component" value="Unassembled WGS sequence"/>
</dbReference>
<evidence type="ECO:0000313" key="2">
    <source>
        <dbReference type="EMBL" id="KNC86221.1"/>
    </source>
</evidence>
<evidence type="ECO:0000256" key="1">
    <source>
        <dbReference type="SAM" id="MobiDB-lite"/>
    </source>
</evidence>
<dbReference type="InterPro" id="IPR019639">
    <property type="entry name" value="DUF2505"/>
</dbReference>
<feature type="region of interest" description="Disordered" evidence="1">
    <location>
        <begin position="175"/>
        <end position="196"/>
    </location>
</feature>
<accession>A0A0L0GBE9</accession>
<gene>
    <name evidence="2" type="ORF">SARC_01631</name>
</gene>
<protein>
    <submittedName>
        <fullName evidence="2">Uncharacterized protein</fullName>
    </submittedName>
</protein>
<dbReference type="EMBL" id="KQ241662">
    <property type="protein sequence ID" value="KNC86221.1"/>
    <property type="molecule type" value="Genomic_DNA"/>
</dbReference>
<dbReference type="GeneID" id="25902135"/>
<feature type="compositionally biased region" description="Polar residues" evidence="1">
    <location>
        <begin position="175"/>
        <end position="186"/>
    </location>
</feature>
<proteinExistence type="predicted"/>
<evidence type="ECO:0000313" key="3">
    <source>
        <dbReference type="Proteomes" id="UP000054560"/>
    </source>
</evidence>